<gene>
    <name evidence="12" type="ORF">RC083_08770</name>
</gene>
<dbReference type="InterPro" id="IPR050298">
    <property type="entry name" value="Gram-neg_bact_OMP"/>
</dbReference>
<comment type="caution">
    <text evidence="12">The sequence shown here is derived from an EMBL/GenBank/DDBJ whole genome shotgun (WGS) entry which is preliminary data.</text>
</comment>
<evidence type="ECO:0000256" key="10">
    <source>
        <dbReference type="ARBA" id="ARBA00023237"/>
    </source>
</evidence>
<evidence type="ECO:0000256" key="6">
    <source>
        <dbReference type="ARBA" id="ARBA00022729"/>
    </source>
</evidence>
<evidence type="ECO:0000313" key="12">
    <source>
        <dbReference type="EMBL" id="MDQ9091681.1"/>
    </source>
</evidence>
<organism evidence="12 13">
    <name type="scientific">Pseudoalteromonas haloplanktis</name>
    <name type="common">Alteromonas haloplanktis</name>
    <dbReference type="NCBI Taxonomy" id="228"/>
    <lineage>
        <taxon>Bacteria</taxon>
        <taxon>Pseudomonadati</taxon>
        <taxon>Pseudomonadota</taxon>
        <taxon>Gammaproteobacteria</taxon>
        <taxon>Alteromonadales</taxon>
        <taxon>Pseudoalteromonadaceae</taxon>
        <taxon>Pseudoalteromonas</taxon>
    </lineage>
</organism>
<evidence type="ECO:0000256" key="3">
    <source>
        <dbReference type="ARBA" id="ARBA00022448"/>
    </source>
</evidence>
<dbReference type="Pfam" id="PF13609">
    <property type="entry name" value="Porin_4"/>
    <property type="match status" value="1"/>
</dbReference>
<dbReference type="InterPro" id="IPR023614">
    <property type="entry name" value="Porin_dom_sf"/>
</dbReference>
<keyword evidence="13" id="KW-1185">Reference proteome</keyword>
<keyword evidence="9" id="KW-0472">Membrane</keyword>
<proteinExistence type="predicted"/>
<dbReference type="EMBL" id="JAVIFY010000005">
    <property type="protein sequence ID" value="MDQ9091681.1"/>
    <property type="molecule type" value="Genomic_DNA"/>
</dbReference>
<protein>
    <submittedName>
        <fullName evidence="12">Porin</fullName>
    </submittedName>
</protein>
<keyword evidence="3" id="KW-0813">Transport</keyword>
<dbReference type="Gene3D" id="2.40.160.10">
    <property type="entry name" value="Porin"/>
    <property type="match status" value="1"/>
</dbReference>
<keyword evidence="5" id="KW-0812">Transmembrane</keyword>
<keyword evidence="6" id="KW-0732">Signal</keyword>
<name>A0ABU1BD38_PSEHA</name>
<comment type="subcellular location">
    <subcellularLocation>
        <location evidence="1">Cell outer membrane</location>
        <topology evidence="1">Multi-pass membrane protein</topology>
    </subcellularLocation>
</comment>
<evidence type="ECO:0000256" key="5">
    <source>
        <dbReference type="ARBA" id="ARBA00022692"/>
    </source>
</evidence>
<evidence type="ECO:0000256" key="7">
    <source>
        <dbReference type="ARBA" id="ARBA00023065"/>
    </source>
</evidence>
<reference evidence="12 13" key="1">
    <citation type="submission" date="2023-08" db="EMBL/GenBank/DDBJ databases">
        <title>Pseudoalteromonas haloplanktis LL1 genome.</title>
        <authorList>
            <person name="Wu S."/>
        </authorList>
    </citation>
    <scope>NUCLEOTIDE SEQUENCE [LARGE SCALE GENOMIC DNA]</scope>
    <source>
        <strain evidence="12 13">LL1</strain>
    </source>
</reference>
<dbReference type="Proteomes" id="UP001226574">
    <property type="component" value="Unassembled WGS sequence"/>
</dbReference>
<evidence type="ECO:0000256" key="8">
    <source>
        <dbReference type="ARBA" id="ARBA00023114"/>
    </source>
</evidence>
<dbReference type="PANTHER" id="PTHR34501:SF9">
    <property type="entry name" value="MAJOR OUTER MEMBRANE PROTEIN P.IA"/>
    <property type="match status" value="1"/>
</dbReference>
<dbReference type="SUPFAM" id="SSF56935">
    <property type="entry name" value="Porins"/>
    <property type="match status" value="1"/>
</dbReference>
<dbReference type="CDD" id="cd00342">
    <property type="entry name" value="gram_neg_porins"/>
    <property type="match status" value="1"/>
</dbReference>
<evidence type="ECO:0000259" key="11">
    <source>
        <dbReference type="Pfam" id="PF13609"/>
    </source>
</evidence>
<feature type="domain" description="Porin" evidence="11">
    <location>
        <begin position="32"/>
        <end position="343"/>
    </location>
</feature>
<dbReference type="InterPro" id="IPR033900">
    <property type="entry name" value="Gram_neg_porin_domain"/>
</dbReference>
<sequence length="362" mass="41138">MRTNNVLKPIDLSQSKLPSFALFSSLLFSTTYTGGASATTLLKNEDTTVSLYARLRVLLQYDNKEAKSSTANTPSPWQLRDNGSRVGVKGHYKLDKTQVYGRIELGTNIDKDNEPLIFARKAYIGVKGRFGKLQYGKQNALIKDADDFDRSHRIGSTVHYTRNELNTKRPEHTIEYQYQWQDLAITSQLNLPRELDEQPSFRVGSKRLKLASKDMDVGFGMSADYAPIKGISLQLATQTAEYDLEGEYQINLASVQWQLSKQLSAGGYIARHQMSDELQHGTSYNMALGGRYKWHSKHRLYASVEYAQGADDLEGGKELTYVIGNDFKINKDLRIFAEMRQRTFDVDKDSEFRAALGFTYRF</sequence>
<evidence type="ECO:0000256" key="1">
    <source>
        <dbReference type="ARBA" id="ARBA00004571"/>
    </source>
</evidence>
<keyword evidence="8" id="KW-0626">Porin</keyword>
<dbReference type="RefSeq" id="WP_309038858.1">
    <property type="nucleotide sequence ID" value="NZ_JAVIFY010000005.1"/>
</dbReference>
<dbReference type="PANTHER" id="PTHR34501">
    <property type="entry name" value="PROTEIN YDDL-RELATED"/>
    <property type="match status" value="1"/>
</dbReference>
<comment type="subunit">
    <text evidence="2">Homotrimer.</text>
</comment>
<evidence type="ECO:0000256" key="9">
    <source>
        <dbReference type="ARBA" id="ARBA00023136"/>
    </source>
</evidence>
<evidence type="ECO:0000256" key="4">
    <source>
        <dbReference type="ARBA" id="ARBA00022452"/>
    </source>
</evidence>
<keyword evidence="4" id="KW-1134">Transmembrane beta strand</keyword>
<keyword evidence="7" id="KW-0406">Ion transport</keyword>
<evidence type="ECO:0000313" key="13">
    <source>
        <dbReference type="Proteomes" id="UP001226574"/>
    </source>
</evidence>
<evidence type="ECO:0000256" key="2">
    <source>
        <dbReference type="ARBA" id="ARBA00011233"/>
    </source>
</evidence>
<accession>A0ABU1BD38</accession>
<keyword evidence="10" id="KW-0998">Cell outer membrane</keyword>